<dbReference type="Gene3D" id="1.10.30.50">
    <property type="match status" value="1"/>
</dbReference>
<evidence type="ECO:0000313" key="2">
    <source>
        <dbReference type="EMBL" id="MVT06992.1"/>
    </source>
</evidence>
<evidence type="ECO:0000313" key="3">
    <source>
        <dbReference type="Proteomes" id="UP000461730"/>
    </source>
</evidence>
<keyword evidence="3" id="KW-1185">Reference proteome</keyword>
<proteinExistence type="predicted"/>
<dbReference type="AlphaFoldDB" id="A0A7K1TY04"/>
<gene>
    <name evidence="2" type="ORF">GO493_01870</name>
</gene>
<protein>
    <recommendedName>
        <fullName evidence="1">HNH nuclease domain-containing protein</fullName>
    </recommendedName>
</protein>
<accession>A0A7K1TY04</accession>
<name>A0A7K1TY04_9BACT</name>
<dbReference type="Proteomes" id="UP000461730">
    <property type="component" value="Unassembled WGS sequence"/>
</dbReference>
<dbReference type="RefSeq" id="WP_157304360.1">
    <property type="nucleotide sequence ID" value="NZ_WRXN01000001.1"/>
</dbReference>
<dbReference type="EMBL" id="WRXN01000001">
    <property type="protein sequence ID" value="MVT06992.1"/>
    <property type="molecule type" value="Genomic_DNA"/>
</dbReference>
<sequence>MRRAIKGDNSRIVTEELKYKPQNSTNNRKIAEILWKEQKGFCAYTDEYISRTDARDIEHFNPTLKGTDDDHYSNWFLVKHQWNLEKKNWIEFQPVLHPTADKLEDRIVYWEGDYFVKTEADTEAVNLLKLLKLDDPELAEKRKKYIRRRKEDIAIRENDPLTYFINLISDNECEVSYPRAIKEEFGVDILQILD</sequence>
<dbReference type="Pfam" id="PF13395">
    <property type="entry name" value="HNH_4"/>
    <property type="match status" value="1"/>
</dbReference>
<evidence type="ECO:0000259" key="1">
    <source>
        <dbReference type="Pfam" id="PF13395"/>
    </source>
</evidence>
<organism evidence="2 3">
    <name type="scientific">Chitinophaga tropicalis</name>
    <dbReference type="NCBI Taxonomy" id="2683588"/>
    <lineage>
        <taxon>Bacteria</taxon>
        <taxon>Pseudomonadati</taxon>
        <taxon>Bacteroidota</taxon>
        <taxon>Chitinophagia</taxon>
        <taxon>Chitinophagales</taxon>
        <taxon>Chitinophagaceae</taxon>
        <taxon>Chitinophaga</taxon>
    </lineage>
</organism>
<dbReference type="InterPro" id="IPR003615">
    <property type="entry name" value="HNH_nuc"/>
</dbReference>
<comment type="caution">
    <text evidence="2">The sequence shown here is derived from an EMBL/GenBank/DDBJ whole genome shotgun (WGS) entry which is preliminary data.</text>
</comment>
<reference evidence="2 3" key="1">
    <citation type="submission" date="2019-12" db="EMBL/GenBank/DDBJ databases">
        <title>Chitinophaga sp. strain ysch24 (GDMCC 1.1355), whole genome shotgun sequence.</title>
        <authorList>
            <person name="Zhang X."/>
        </authorList>
    </citation>
    <scope>NUCLEOTIDE SEQUENCE [LARGE SCALE GENOMIC DNA]</scope>
    <source>
        <strain evidence="3">ysch24</strain>
    </source>
</reference>
<feature type="domain" description="HNH nuclease" evidence="1">
    <location>
        <begin position="42"/>
        <end position="88"/>
    </location>
</feature>